<feature type="signal peptide" evidence="2">
    <location>
        <begin position="1"/>
        <end position="23"/>
    </location>
</feature>
<feature type="region of interest" description="Disordered" evidence="1">
    <location>
        <begin position="53"/>
        <end position="75"/>
    </location>
</feature>
<reference evidence="3" key="1">
    <citation type="submission" date="2018-01" db="EMBL/GenBank/DDBJ databases">
        <title>An insight into the sialome of Amazonian anophelines.</title>
        <authorList>
            <person name="Ribeiro J.M."/>
            <person name="Scarpassa V."/>
            <person name="Calvo E."/>
        </authorList>
    </citation>
    <scope>NUCLEOTIDE SEQUENCE</scope>
</reference>
<dbReference type="EMBL" id="GGFL01013902">
    <property type="protein sequence ID" value="MBW78080.1"/>
    <property type="molecule type" value="Transcribed_RNA"/>
</dbReference>
<feature type="chain" id="PRO_5014714487" evidence="2">
    <location>
        <begin position="24"/>
        <end position="90"/>
    </location>
</feature>
<dbReference type="AlphaFoldDB" id="A0A2M4DKK3"/>
<protein>
    <submittedName>
        <fullName evidence="3">Putative secreted protein</fullName>
    </submittedName>
</protein>
<proteinExistence type="predicted"/>
<organism evidence="3">
    <name type="scientific">Anopheles darlingi</name>
    <name type="common">Mosquito</name>
    <dbReference type="NCBI Taxonomy" id="43151"/>
    <lineage>
        <taxon>Eukaryota</taxon>
        <taxon>Metazoa</taxon>
        <taxon>Ecdysozoa</taxon>
        <taxon>Arthropoda</taxon>
        <taxon>Hexapoda</taxon>
        <taxon>Insecta</taxon>
        <taxon>Pterygota</taxon>
        <taxon>Neoptera</taxon>
        <taxon>Endopterygota</taxon>
        <taxon>Diptera</taxon>
        <taxon>Nematocera</taxon>
        <taxon>Culicoidea</taxon>
        <taxon>Culicidae</taxon>
        <taxon>Anophelinae</taxon>
        <taxon>Anopheles</taxon>
    </lineage>
</organism>
<feature type="compositionally biased region" description="Polar residues" evidence="1">
    <location>
        <begin position="65"/>
        <end position="75"/>
    </location>
</feature>
<name>A0A2M4DKK3_ANODA</name>
<evidence type="ECO:0000256" key="1">
    <source>
        <dbReference type="SAM" id="MobiDB-lite"/>
    </source>
</evidence>
<evidence type="ECO:0000256" key="2">
    <source>
        <dbReference type="SAM" id="SignalP"/>
    </source>
</evidence>
<keyword evidence="2" id="KW-0732">Signal</keyword>
<accession>A0A2M4DKK3</accession>
<evidence type="ECO:0000313" key="3">
    <source>
        <dbReference type="EMBL" id="MBW78080.1"/>
    </source>
</evidence>
<sequence length="90" mass="9224">MDRGSGGQRTMMMMVMSIAAAAAHRPLLLGCFWRSESPAVCTGRSFRAIRTPAAGSPAGCRSASPGATGTRSLQSAPLGRESFSGCTVAC</sequence>